<keyword evidence="2" id="KW-1185">Reference proteome</keyword>
<name>A1R3B2_PAEAT</name>
<evidence type="ECO:0000313" key="2">
    <source>
        <dbReference type="Proteomes" id="UP000000637"/>
    </source>
</evidence>
<accession>A1R3B2</accession>
<gene>
    <name evidence="1" type="ordered locus">AAur_0934</name>
</gene>
<organism evidence="1 2">
    <name type="scientific">Paenarthrobacter aurescens (strain TC1)</name>
    <dbReference type="NCBI Taxonomy" id="290340"/>
    <lineage>
        <taxon>Bacteria</taxon>
        <taxon>Bacillati</taxon>
        <taxon>Actinomycetota</taxon>
        <taxon>Actinomycetes</taxon>
        <taxon>Micrococcales</taxon>
        <taxon>Micrococcaceae</taxon>
        <taxon>Paenarthrobacter</taxon>
    </lineage>
</organism>
<sequence>MKTINVISMSNAANLGYRALADVAEAAKGLEPRKVTH</sequence>
<reference evidence="1 2" key="1">
    <citation type="journal article" date="2006" name="PLoS Genet.">
        <title>Secrets of soil survival revealed by the genome sequence of Arthrobacter aurescens TC1.</title>
        <authorList>
            <person name="Mongodin E.F."/>
            <person name="Shapir N."/>
            <person name="Daugherty S.C."/>
            <person name="DeBoy R.T."/>
            <person name="Emerson J.B."/>
            <person name="Shvartzbeyn A."/>
            <person name="Radune D."/>
            <person name="Vamathevan J."/>
            <person name="Riggs F."/>
            <person name="Grinberg V."/>
            <person name="Khouri H."/>
            <person name="Wackett L.P."/>
            <person name="Nelson K.E."/>
            <person name="Sadowsky M.J."/>
        </authorList>
    </citation>
    <scope>NUCLEOTIDE SEQUENCE [LARGE SCALE GENOMIC DNA]</scope>
    <source>
        <strain evidence="1 2">TC1</strain>
    </source>
</reference>
<dbReference type="KEGG" id="aau:AAur_0934"/>
<dbReference type="Proteomes" id="UP000000637">
    <property type="component" value="Chromosome"/>
</dbReference>
<dbReference type="EMBL" id="CP000474">
    <property type="protein sequence ID" value="ABM07055.1"/>
    <property type="molecule type" value="Genomic_DNA"/>
</dbReference>
<dbReference type="AlphaFoldDB" id="A1R3B2"/>
<evidence type="ECO:0000313" key="1">
    <source>
        <dbReference type="EMBL" id="ABM07055.1"/>
    </source>
</evidence>
<proteinExistence type="predicted"/>
<protein>
    <submittedName>
        <fullName evidence="1">Uncharacterized protein</fullName>
    </submittedName>
</protein>
<dbReference type="STRING" id="290340.AAur_0934"/>
<dbReference type="HOGENOM" id="CLU_3339297_0_0_11"/>